<dbReference type="InterPro" id="IPR023214">
    <property type="entry name" value="HAD_sf"/>
</dbReference>
<dbReference type="EMBL" id="MU007120">
    <property type="protein sequence ID" value="KAF2419027.1"/>
    <property type="molecule type" value="Genomic_DNA"/>
</dbReference>
<dbReference type="AlphaFoldDB" id="A0A9P4NFX6"/>
<evidence type="ECO:0000313" key="1">
    <source>
        <dbReference type="EMBL" id="KAF2419027.1"/>
    </source>
</evidence>
<organism evidence="1 2">
    <name type="scientific">Tothia fuscella</name>
    <dbReference type="NCBI Taxonomy" id="1048955"/>
    <lineage>
        <taxon>Eukaryota</taxon>
        <taxon>Fungi</taxon>
        <taxon>Dikarya</taxon>
        <taxon>Ascomycota</taxon>
        <taxon>Pezizomycotina</taxon>
        <taxon>Dothideomycetes</taxon>
        <taxon>Pleosporomycetidae</taxon>
        <taxon>Venturiales</taxon>
        <taxon>Cylindrosympodiaceae</taxon>
        <taxon>Tothia</taxon>
    </lineage>
</organism>
<dbReference type="Gene3D" id="3.40.50.1000">
    <property type="entry name" value="HAD superfamily/HAD-like"/>
    <property type="match status" value="1"/>
</dbReference>
<dbReference type="OrthoDB" id="10255128at2759"/>
<comment type="caution">
    <text evidence="1">The sequence shown here is derived from an EMBL/GenBank/DDBJ whole genome shotgun (WGS) entry which is preliminary data.</text>
</comment>
<accession>A0A9P4NFX6</accession>
<dbReference type="SUPFAM" id="SSF56784">
    <property type="entry name" value="HAD-like"/>
    <property type="match status" value="1"/>
</dbReference>
<evidence type="ECO:0000313" key="2">
    <source>
        <dbReference type="Proteomes" id="UP000800235"/>
    </source>
</evidence>
<name>A0A9P4NFX6_9PEZI</name>
<protein>
    <recommendedName>
        <fullName evidence="3">Haloacid dehalogenase-like hydrolase</fullName>
    </recommendedName>
</protein>
<keyword evidence="2" id="KW-1185">Reference proteome</keyword>
<gene>
    <name evidence="1" type="ORF">EJ08DRAFT_654076</name>
</gene>
<evidence type="ECO:0008006" key="3">
    <source>
        <dbReference type="Google" id="ProtNLM"/>
    </source>
</evidence>
<dbReference type="PANTHER" id="PTHR28181:SF1">
    <property type="entry name" value="COLD TOLERANCE PROTEIN 1"/>
    <property type="match status" value="1"/>
</dbReference>
<sequence>MGKIKLILDWDGTITVKDTLSVVAQIGFRRNFPKQEFGTHWKRFVDAYLRDLETHTHLYQPREVIRTTIAQESAYLASLRPIEDLSIQRVEDFGTFENLETKDFDNGVTEAIVAGVLDFRRGWDEIMCSGHDIEFGIISVNWSDYFVKYAVKRWVELNLPYGIAHTVFDMERIKFAMNDVARPFSGIPPSGMKVRTSKDKLDYAKSFVQLVEHGAMPMADATIPMDTTDETSKAPLIYVGDSTTDFDCLLYADVGICIRDSPMEPIQTQLADTFKRLNIQVLPLSFLPLPLQSGQGEKIVWWVEDLREVSDLISRIEKSST</sequence>
<dbReference type="Proteomes" id="UP000800235">
    <property type="component" value="Unassembled WGS sequence"/>
</dbReference>
<reference evidence="1" key="1">
    <citation type="journal article" date="2020" name="Stud. Mycol.">
        <title>101 Dothideomycetes genomes: a test case for predicting lifestyles and emergence of pathogens.</title>
        <authorList>
            <person name="Haridas S."/>
            <person name="Albert R."/>
            <person name="Binder M."/>
            <person name="Bloem J."/>
            <person name="Labutti K."/>
            <person name="Salamov A."/>
            <person name="Andreopoulos B."/>
            <person name="Baker S."/>
            <person name="Barry K."/>
            <person name="Bills G."/>
            <person name="Bluhm B."/>
            <person name="Cannon C."/>
            <person name="Castanera R."/>
            <person name="Culley D."/>
            <person name="Daum C."/>
            <person name="Ezra D."/>
            <person name="Gonzalez J."/>
            <person name="Henrissat B."/>
            <person name="Kuo A."/>
            <person name="Liang C."/>
            <person name="Lipzen A."/>
            <person name="Lutzoni F."/>
            <person name="Magnuson J."/>
            <person name="Mondo S."/>
            <person name="Nolan M."/>
            <person name="Ohm R."/>
            <person name="Pangilinan J."/>
            <person name="Park H.-J."/>
            <person name="Ramirez L."/>
            <person name="Alfaro M."/>
            <person name="Sun H."/>
            <person name="Tritt A."/>
            <person name="Yoshinaga Y."/>
            <person name="Zwiers L.-H."/>
            <person name="Turgeon B."/>
            <person name="Goodwin S."/>
            <person name="Spatafora J."/>
            <person name="Crous P."/>
            <person name="Grigoriev I."/>
        </authorList>
    </citation>
    <scope>NUCLEOTIDE SEQUENCE</scope>
    <source>
        <strain evidence="1">CBS 130266</strain>
    </source>
</reference>
<dbReference type="PANTHER" id="PTHR28181">
    <property type="entry name" value="UPF0655 PROTEIN YCR015C"/>
    <property type="match status" value="1"/>
</dbReference>
<proteinExistence type="predicted"/>
<dbReference type="InterPro" id="IPR050849">
    <property type="entry name" value="HAD-like_hydrolase_phosphatase"/>
</dbReference>
<dbReference type="InterPro" id="IPR036412">
    <property type="entry name" value="HAD-like_sf"/>
</dbReference>